<name>A0A8S5LW92_9CAUD</name>
<protein>
    <submittedName>
        <fullName evidence="1">Uncharacterized protein</fullName>
    </submittedName>
</protein>
<evidence type="ECO:0000313" key="1">
    <source>
        <dbReference type="EMBL" id="DAD74178.1"/>
    </source>
</evidence>
<organism evidence="1">
    <name type="scientific">Myoviridae sp. ctplG2</name>
    <dbReference type="NCBI Taxonomy" id="2826700"/>
    <lineage>
        <taxon>Viruses</taxon>
        <taxon>Duplodnaviria</taxon>
        <taxon>Heunggongvirae</taxon>
        <taxon>Uroviricota</taxon>
        <taxon>Caudoviricetes</taxon>
    </lineage>
</organism>
<accession>A0A8S5LW92</accession>
<sequence>MVFQPNEDYNKMVMLYIRDNLTYRSSGKPIIIKPRHIWSCNKNCDYLLICLTVEYLCIKGLLIRQRNDVSPKATNIIGISEIGFEYIDLIENSSIWDKVKTGFSVDKFLSFINTGLSIAEIITKLSL</sequence>
<proteinExistence type="predicted"/>
<reference evidence="1" key="1">
    <citation type="journal article" date="2021" name="Proc. Natl. Acad. Sci. U.S.A.">
        <title>A Catalog of Tens of Thousands of Viruses from Human Metagenomes Reveals Hidden Associations with Chronic Diseases.</title>
        <authorList>
            <person name="Tisza M.J."/>
            <person name="Buck C.B."/>
        </authorList>
    </citation>
    <scope>NUCLEOTIDE SEQUENCE</scope>
    <source>
        <strain evidence="1">CtplG2</strain>
    </source>
</reference>
<dbReference type="EMBL" id="BK014753">
    <property type="protein sequence ID" value="DAD74178.1"/>
    <property type="molecule type" value="Genomic_DNA"/>
</dbReference>